<feature type="domain" description="FtsK" evidence="6">
    <location>
        <begin position="165"/>
        <end position="356"/>
    </location>
</feature>
<evidence type="ECO:0000256" key="4">
    <source>
        <dbReference type="SAM" id="MobiDB-lite"/>
    </source>
</evidence>
<dbReference type="PANTHER" id="PTHR22683:SF41">
    <property type="entry name" value="DNA TRANSLOCASE FTSK"/>
    <property type="match status" value="1"/>
</dbReference>
<evidence type="ECO:0000259" key="6">
    <source>
        <dbReference type="PROSITE" id="PS50901"/>
    </source>
</evidence>
<dbReference type="EMBL" id="CP109527">
    <property type="protein sequence ID" value="WTY37350.1"/>
    <property type="molecule type" value="Genomic_DNA"/>
</dbReference>
<feature type="compositionally biased region" description="Acidic residues" evidence="4">
    <location>
        <begin position="433"/>
        <end position="443"/>
    </location>
</feature>
<dbReference type="InterPro" id="IPR050206">
    <property type="entry name" value="FtsK/SpoIIIE/SftA"/>
</dbReference>
<feature type="transmembrane region" description="Helical" evidence="5">
    <location>
        <begin position="7"/>
        <end position="29"/>
    </location>
</feature>
<proteinExistence type="predicted"/>
<dbReference type="PROSITE" id="PS50901">
    <property type="entry name" value="FTSK"/>
    <property type="match status" value="1"/>
</dbReference>
<gene>
    <name evidence="7" type="ORF">OG308_05665</name>
</gene>
<feature type="region of interest" description="Disordered" evidence="4">
    <location>
        <begin position="410"/>
        <end position="443"/>
    </location>
</feature>
<name>A0ABZ1NBI9_9NOCA</name>
<keyword evidence="5" id="KW-1133">Transmembrane helix</keyword>
<keyword evidence="2 3" id="KW-0067">ATP-binding</keyword>
<dbReference type="InterPro" id="IPR002543">
    <property type="entry name" value="FtsK_dom"/>
</dbReference>
<evidence type="ECO:0000256" key="5">
    <source>
        <dbReference type="SAM" id="Phobius"/>
    </source>
</evidence>
<sequence>MLQPQGGAVMGTTVVALSTILATGMMLWWRRLDGASPAASESDPLAHVPAELRTAVMIMTDARQLAYMWVALGLGGPDGGWPNVLTMTRVPSGAVAEVQMLGGQKVSDWTNDDTRDQLAQYLGVPKVLVTQTDPGFLTLDLRCWDTLADPVVVHPDAFTATGVDLSAVPVGLREDGRVWLLRLLGVHILLAGATGSGKGSVLWSLVAGIAPAIKAGYVDVWVADPKGGMEFSRGEDLWTRFEWTAAGILGMLAEAVAEMEERSTQLKAARVRKFVPSPDMPLVWIVIDEGAALSSFASREDQEKFRQYTGMLQSQGRAVGYSVTAAVQDPSKETMPNRQLFNVRIGLRLQELTQIKMVHGDSAKDRGARCDEIPADTPGVGYVAEDGKDGFVRVRAYMVTDDDIDALVDAYGPEKPDYSPQADYTGFDPDYIPGEDDEQGMAA</sequence>
<evidence type="ECO:0000313" key="7">
    <source>
        <dbReference type="EMBL" id="WTY37350.1"/>
    </source>
</evidence>
<organism evidence="7 8">
    <name type="scientific">Nocardia salmonicida</name>
    <dbReference type="NCBI Taxonomy" id="53431"/>
    <lineage>
        <taxon>Bacteria</taxon>
        <taxon>Bacillati</taxon>
        <taxon>Actinomycetota</taxon>
        <taxon>Actinomycetes</taxon>
        <taxon>Mycobacteriales</taxon>
        <taxon>Nocardiaceae</taxon>
        <taxon>Nocardia</taxon>
    </lineage>
</organism>
<protein>
    <submittedName>
        <fullName evidence="7">FtsK/SpoIIIE domain-containing protein</fullName>
    </submittedName>
</protein>
<evidence type="ECO:0000256" key="3">
    <source>
        <dbReference type="PROSITE-ProRule" id="PRU00289"/>
    </source>
</evidence>
<keyword evidence="5" id="KW-0812">Transmembrane</keyword>
<feature type="binding site" evidence="3">
    <location>
        <begin position="192"/>
        <end position="199"/>
    </location>
    <ligand>
        <name>ATP</name>
        <dbReference type="ChEBI" id="CHEBI:30616"/>
    </ligand>
</feature>
<dbReference type="PANTHER" id="PTHR22683">
    <property type="entry name" value="SPORULATION PROTEIN RELATED"/>
    <property type="match status" value="1"/>
</dbReference>
<evidence type="ECO:0000313" key="8">
    <source>
        <dbReference type="Proteomes" id="UP001621418"/>
    </source>
</evidence>
<dbReference type="SUPFAM" id="SSF52540">
    <property type="entry name" value="P-loop containing nucleoside triphosphate hydrolases"/>
    <property type="match status" value="1"/>
</dbReference>
<evidence type="ECO:0000256" key="2">
    <source>
        <dbReference type="ARBA" id="ARBA00022840"/>
    </source>
</evidence>
<dbReference type="RefSeq" id="WP_405149373.1">
    <property type="nucleotide sequence ID" value="NZ_CP109527.1"/>
</dbReference>
<dbReference type="InterPro" id="IPR027417">
    <property type="entry name" value="P-loop_NTPase"/>
</dbReference>
<dbReference type="Pfam" id="PF01580">
    <property type="entry name" value="FtsK_SpoIIIE"/>
    <property type="match status" value="1"/>
</dbReference>
<accession>A0ABZ1NBI9</accession>
<keyword evidence="5" id="KW-0472">Membrane</keyword>
<keyword evidence="1 3" id="KW-0547">Nucleotide-binding</keyword>
<evidence type="ECO:0000256" key="1">
    <source>
        <dbReference type="ARBA" id="ARBA00022741"/>
    </source>
</evidence>
<reference evidence="7 8" key="1">
    <citation type="submission" date="2022-10" db="EMBL/GenBank/DDBJ databases">
        <title>The complete genomes of actinobacterial strains from the NBC collection.</title>
        <authorList>
            <person name="Joergensen T.S."/>
            <person name="Alvarez Arevalo M."/>
            <person name="Sterndorff E.B."/>
            <person name="Faurdal D."/>
            <person name="Vuksanovic O."/>
            <person name="Mourched A.-S."/>
            <person name="Charusanti P."/>
            <person name="Shaw S."/>
            <person name="Blin K."/>
            <person name="Weber T."/>
        </authorList>
    </citation>
    <scope>NUCLEOTIDE SEQUENCE [LARGE SCALE GENOMIC DNA]</scope>
    <source>
        <strain evidence="7 8">NBC_01413</strain>
    </source>
</reference>
<dbReference type="Gene3D" id="3.40.50.300">
    <property type="entry name" value="P-loop containing nucleotide triphosphate hydrolases"/>
    <property type="match status" value="1"/>
</dbReference>
<keyword evidence="8" id="KW-1185">Reference proteome</keyword>
<dbReference type="Proteomes" id="UP001621418">
    <property type="component" value="Chromosome"/>
</dbReference>